<dbReference type="OrthoDB" id="660555at2759"/>
<dbReference type="VEuPathDB" id="FungiDB:MMYC01_200540"/>
<feature type="compositionally biased region" description="Basic and acidic residues" evidence="5">
    <location>
        <begin position="131"/>
        <end position="148"/>
    </location>
</feature>
<evidence type="ECO:0000259" key="6">
    <source>
        <dbReference type="PROSITE" id="PS50089"/>
    </source>
</evidence>
<evidence type="ECO:0000313" key="8">
    <source>
        <dbReference type="EMBL" id="KXX82857.1"/>
    </source>
</evidence>
<dbReference type="PANTHER" id="PTHR23164:SF30">
    <property type="entry name" value="EARLY ENDOSOME ANTIGEN 1"/>
    <property type="match status" value="1"/>
</dbReference>
<evidence type="ECO:0000259" key="7">
    <source>
        <dbReference type="PROSITE" id="PS50178"/>
    </source>
</evidence>
<feature type="domain" description="FYVE-type" evidence="7">
    <location>
        <begin position="260"/>
        <end position="349"/>
    </location>
</feature>
<evidence type="ECO:0000256" key="5">
    <source>
        <dbReference type="SAM" id="MobiDB-lite"/>
    </source>
</evidence>
<keyword evidence="3" id="KW-0862">Zinc</keyword>
<dbReference type="AlphaFoldDB" id="A0A175WG85"/>
<evidence type="ECO:0000256" key="2">
    <source>
        <dbReference type="ARBA" id="ARBA00022771"/>
    </source>
</evidence>
<evidence type="ECO:0000256" key="1">
    <source>
        <dbReference type="ARBA" id="ARBA00022723"/>
    </source>
</evidence>
<protein>
    <submittedName>
        <fullName evidence="8">Lateral signaling target protein 2</fullName>
    </submittedName>
</protein>
<feature type="compositionally biased region" description="Low complexity" evidence="5">
    <location>
        <begin position="460"/>
        <end position="478"/>
    </location>
</feature>
<keyword evidence="1" id="KW-0479">Metal-binding</keyword>
<dbReference type="PROSITE" id="PS50089">
    <property type="entry name" value="ZF_RING_2"/>
    <property type="match status" value="1"/>
</dbReference>
<dbReference type="Pfam" id="PF13639">
    <property type="entry name" value="zf-RING_2"/>
    <property type="match status" value="1"/>
</dbReference>
<dbReference type="InterPro" id="IPR017455">
    <property type="entry name" value="Znf_FYVE-rel"/>
</dbReference>
<keyword evidence="9" id="KW-1185">Reference proteome</keyword>
<feature type="compositionally biased region" description="Polar residues" evidence="5">
    <location>
        <begin position="167"/>
        <end position="177"/>
    </location>
</feature>
<dbReference type="SUPFAM" id="SSF57903">
    <property type="entry name" value="FYVE/PHD zinc finger"/>
    <property type="match status" value="1"/>
</dbReference>
<feature type="region of interest" description="Disordered" evidence="5">
    <location>
        <begin position="460"/>
        <end position="484"/>
    </location>
</feature>
<evidence type="ECO:0000256" key="3">
    <source>
        <dbReference type="ARBA" id="ARBA00022833"/>
    </source>
</evidence>
<feature type="region of interest" description="Disordered" evidence="5">
    <location>
        <begin position="388"/>
        <end position="418"/>
    </location>
</feature>
<dbReference type="InterPro" id="IPR011011">
    <property type="entry name" value="Znf_FYVE_PHD"/>
</dbReference>
<dbReference type="InterPro" id="IPR013083">
    <property type="entry name" value="Znf_RING/FYVE/PHD"/>
</dbReference>
<feature type="region of interest" description="Disordered" evidence="5">
    <location>
        <begin position="1"/>
        <end position="41"/>
    </location>
</feature>
<dbReference type="Pfam" id="PF01363">
    <property type="entry name" value="FYVE"/>
    <property type="match status" value="1"/>
</dbReference>
<feature type="compositionally biased region" description="Polar residues" evidence="5">
    <location>
        <begin position="216"/>
        <end position="235"/>
    </location>
</feature>
<dbReference type="Gene3D" id="3.30.40.10">
    <property type="entry name" value="Zinc/RING finger domain, C3HC4 (zinc finger)"/>
    <property type="match status" value="2"/>
</dbReference>
<dbReference type="SMART" id="SM00184">
    <property type="entry name" value="RING"/>
    <property type="match status" value="1"/>
</dbReference>
<dbReference type="PROSITE" id="PS50178">
    <property type="entry name" value="ZF_FYVE"/>
    <property type="match status" value="1"/>
</dbReference>
<dbReference type="InterPro" id="IPR000306">
    <property type="entry name" value="Znf_FYVE"/>
</dbReference>
<evidence type="ECO:0000313" key="9">
    <source>
        <dbReference type="Proteomes" id="UP000078237"/>
    </source>
</evidence>
<dbReference type="PANTHER" id="PTHR23164">
    <property type="entry name" value="EARLY ENDOSOME ANTIGEN 1"/>
    <property type="match status" value="1"/>
</dbReference>
<keyword evidence="2 4" id="KW-0863">Zinc-finger</keyword>
<name>A0A175WG85_9PEZI</name>
<gene>
    <name evidence="8" type="ORF">MMYC01_200540</name>
</gene>
<proteinExistence type="predicted"/>
<evidence type="ECO:0000256" key="4">
    <source>
        <dbReference type="PROSITE-ProRule" id="PRU00175"/>
    </source>
</evidence>
<dbReference type="Proteomes" id="UP000078237">
    <property type="component" value="Unassembled WGS sequence"/>
</dbReference>
<feature type="domain" description="RING-type" evidence="6">
    <location>
        <begin position="577"/>
        <end position="619"/>
    </location>
</feature>
<feature type="compositionally biased region" description="Low complexity" evidence="5">
    <location>
        <begin position="17"/>
        <end position="36"/>
    </location>
</feature>
<dbReference type="InterPro" id="IPR001841">
    <property type="entry name" value="Znf_RING"/>
</dbReference>
<dbReference type="SUPFAM" id="SSF57850">
    <property type="entry name" value="RING/U-box"/>
    <property type="match status" value="1"/>
</dbReference>
<feature type="compositionally biased region" description="Acidic residues" evidence="5">
    <location>
        <begin position="76"/>
        <end position="88"/>
    </location>
</feature>
<dbReference type="SMART" id="SM00064">
    <property type="entry name" value="FYVE"/>
    <property type="match status" value="1"/>
</dbReference>
<feature type="region of interest" description="Disordered" evidence="5">
    <location>
        <begin position="71"/>
        <end position="249"/>
    </location>
</feature>
<feature type="region of interest" description="Disordered" evidence="5">
    <location>
        <begin position="533"/>
        <end position="559"/>
    </location>
</feature>
<dbReference type="GO" id="GO:0008270">
    <property type="term" value="F:zinc ion binding"/>
    <property type="evidence" value="ECO:0007669"/>
    <property type="project" value="UniProtKB-KW"/>
</dbReference>
<organism evidence="8 9">
    <name type="scientific">Madurella mycetomatis</name>
    <dbReference type="NCBI Taxonomy" id="100816"/>
    <lineage>
        <taxon>Eukaryota</taxon>
        <taxon>Fungi</taxon>
        <taxon>Dikarya</taxon>
        <taxon>Ascomycota</taxon>
        <taxon>Pezizomycotina</taxon>
        <taxon>Sordariomycetes</taxon>
        <taxon>Sordariomycetidae</taxon>
        <taxon>Sordariales</taxon>
        <taxon>Sordariales incertae sedis</taxon>
        <taxon>Madurella</taxon>
    </lineage>
</organism>
<accession>A0A175WG85</accession>
<dbReference type="STRING" id="100816.A0A175WG85"/>
<comment type="caution">
    <text evidence="8">The sequence shown here is derived from an EMBL/GenBank/DDBJ whole genome shotgun (WGS) entry which is preliminary data.</text>
</comment>
<dbReference type="EMBL" id="LCTW02000007">
    <property type="protein sequence ID" value="KXX82857.1"/>
    <property type="molecule type" value="Genomic_DNA"/>
</dbReference>
<sequence length="625" mass="67167">MATRGGPDPSSSPNVPFDSGNASSSSSFDASSRSDGLTPRQAAACRWQTTRYHDQECSRYFDCPSHVVERALSDHEQDELEDEHDEEGGAGPGDAEDRPDPGAVSPLSEDEAQSEDYRSAGSSSPGLPDTPPHEANTDMRRRGKRPLDTRGQQAQEPDSADGPILLINSSPVLSSSRTESERQAADGSHGGSDGSRGPTLPSPGAIPRSRRAAAGLQTTSPTASVNALPTVSVPGQSAPVLAGTERGGPSEFVLPRWQPDAEVTYCPICHTQFSIFVRKHHCRKCGRVVCNSCSPHRITIPYQYIVQPPGAPRHMAQRPISLLDSQTWYPEFGGGERVRLCNPCVPDPNTAPPHTPTAQPRAHGNLGPTLQTDNGTISNRWSFYFGAGPANDTHGRSRSVTMQPGPPSSTRPPGLAYSQNTENRILSGTPPAYYRSPSQTHHLYPGMTARYRSLLNVGNAAGPVASSSSSAEPSSSPAVNRRLPRIPAPQPQIAEEDECPVCHRELPPRSLPNFEALRESHINTCITSHSRYGGGGGGSSIGGTGGGDSPLPPMPPRRTGMFPYTATEKDCVDSAECTICLEEFEVGVAMARLECLCRFHRRCIAAWWERHPGRCPMHQHDGFGY</sequence>
<reference evidence="8 9" key="1">
    <citation type="journal article" date="2016" name="Genome Announc.">
        <title>Genome Sequence of Madurella mycetomatis mm55, Isolated from a Human Mycetoma Case in Sudan.</title>
        <authorList>
            <person name="Smit S."/>
            <person name="Derks M.F."/>
            <person name="Bervoets S."/>
            <person name="Fahal A."/>
            <person name="van Leeuwen W."/>
            <person name="van Belkum A."/>
            <person name="van de Sande W.W."/>
        </authorList>
    </citation>
    <scope>NUCLEOTIDE SEQUENCE [LARGE SCALE GENOMIC DNA]</scope>
    <source>
        <strain evidence="9">mm55</strain>
    </source>
</reference>
<feature type="compositionally biased region" description="Gly residues" evidence="5">
    <location>
        <begin position="533"/>
        <end position="548"/>
    </location>
</feature>
<dbReference type="CDD" id="cd16489">
    <property type="entry name" value="mRING-CH-C4HC2H_ZNRF"/>
    <property type="match status" value="1"/>
</dbReference>
<feature type="region of interest" description="Disordered" evidence="5">
    <location>
        <begin position="348"/>
        <end position="373"/>
    </location>
</feature>